<keyword evidence="1" id="KW-0812">Transmembrane</keyword>
<dbReference type="AlphaFoldDB" id="A0A8X8KF85"/>
<dbReference type="RefSeq" id="WP_151957248.1">
    <property type="nucleotide sequence ID" value="NZ_BKVV01000043.1"/>
</dbReference>
<sequence length="112" mass="12222">MIFFLLIWSLSSLAFIALASAMSKHQKQFYGHELSPKQTQLASISGWALLLISLIICVMSGQLSSMLSIWVGVLTFSALFVGVLLSYYSLKMKLAASFCVGISLITSVILLI</sequence>
<keyword evidence="1" id="KW-1133">Transmembrane helix</keyword>
<dbReference type="Pfam" id="PF11804">
    <property type="entry name" value="DUF3325"/>
    <property type="match status" value="1"/>
</dbReference>
<feature type="transmembrane region" description="Helical" evidence="1">
    <location>
        <begin position="94"/>
        <end position="111"/>
    </location>
</feature>
<keyword evidence="1" id="KW-0472">Membrane</keyword>
<dbReference type="InterPro" id="IPR021762">
    <property type="entry name" value="DUF3325"/>
</dbReference>
<feature type="transmembrane region" description="Helical" evidence="1">
    <location>
        <begin position="67"/>
        <end position="88"/>
    </location>
</feature>
<name>A0A8X8KF85_ACIGI</name>
<evidence type="ECO:0000256" key="1">
    <source>
        <dbReference type="SAM" id="Phobius"/>
    </source>
</evidence>
<protein>
    <submittedName>
        <fullName evidence="2">DUF3325 domain-containing protein</fullName>
    </submittedName>
</protein>
<proteinExistence type="predicted"/>
<evidence type="ECO:0000313" key="2">
    <source>
        <dbReference type="EMBL" id="MCF0265630.1"/>
    </source>
</evidence>
<reference evidence="2" key="1">
    <citation type="submission" date="2021-07" db="EMBL/GenBank/DDBJ databases">
        <authorList>
            <person name="Fernandez M."/>
            <person name="Pereira P."/>
            <person name="Torres Tejerizo G.A."/>
            <person name="Gonzalez P."/>
            <person name="Agostini E."/>
        </authorList>
    </citation>
    <scope>NUCLEOTIDE SEQUENCE</scope>
    <source>
        <strain evidence="2">SFC 500-1A</strain>
    </source>
</reference>
<dbReference type="Proteomes" id="UP000887320">
    <property type="component" value="Unassembled WGS sequence"/>
</dbReference>
<gene>
    <name evidence="2" type="ORF">KW868_14350</name>
</gene>
<dbReference type="EMBL" id="JAHWXT010000005">
    <property type="protein sequence ID" value="MCF0265630.1"/>
    <property type="molecule type" value="Genomic_DNA"/>
</dbReference>
<organism evidence="2 3">
    <name type="scientific">Acinetobacter guillouiae</name>
    <name type="common">Acinetobacter genomosp. 11</name>
    <dbReference type="NCBI Taxonomy" id="106649"/>
    <lineage>
        <taxon>Bacteria</taxon>
        <taxon>Pseudomonadati</taxon>
        <taxon>Pseudomonadota</taxon>
        <taxon>Gammaproteobacteria</taxon>
        <taxon>Moraxellales</taxon>
        <taxon>Moraxellaceae</taxon>
        <taxon>Acinetobacter</taxon>
    </lineage>
</organism>
<evidence type="ECO:0000313" key="3">
    <source>
        <dbReference type="Proteomes" id="UP000887320"/>
    </source>
</evidence>
<feature type="transmembrane region" description="Helical" evidence="1">
    <location>
        <begin position="39"/>
        <end position="60"/>
    </location>
</feature>
<accession>A0A8X8KF85</accession>
<comment type="caution">
    <text evidence="2">The sequence shown here is derived from an EMBL/GenBank/DDBJ whole genome shotgun (WGS) entry which is preliminary data.</text>
</comment>